<name>A0A6A5Y252_9PLEO</name>
<dbReference type="EMBL" id="ML978067">
    <property type="protein sequence ID" value="KAF2019625.1"/>
    <property type="molecule type" value="Genomic_DNA"/>
</dbReference>
<keyword evidence="1" id="KW-0732">Signal</keyword>
<keyword evidence="3" id="KW-1185">Reference proteome</keyword>
<sequence>MKGKWAFIAIAALNILVTHVAGRPHDQKDVGKPESQPTATIATIGNVSNANVNYYDLDHNNGIPEAEKTHNALQPRASPKSFNPCGADNFISNPYKSWSAQPNIRAYGWVYDDLNHLHDTEWVTRANTPAYLRALNSGIRFHTEHDLEWQLVGSFFNWVDDELSHKSWQHPDPSVGGTVGFCDYFVLQWERDAIILNGRYHTARTPFQLIADHYPHTHAFSDEMVGLYASMNNMKSRVFAAVPAQIYDGDDINRWIATNKREALRRARQAIGLARYLQETSDIFATQALRIRGIIDEIDRDLGNHRKLGTWRPWQYQGLSTLFDEYMDTVWRGSSEALSQFTRDVYRNLKARSCSSEKRREYLLTNAQNELLFCRAVAALWTQYSHFHGTQPRPW</sequence>
<organism evidence="2 3">
    <name type="scientific">Aaosphaeria arxii CBS 175.79</name>
    <dbReference type="NCBI Taxonomy" id="1450172"/>
    <lineage>
        <taxon>Eukaryota</taxon>
        <taxon>Fungi</taxon>
        <taxon>Dikarya</taxon>
        <taxon>Ascomycota</taxon>
        <taxon>Pezizomycotina</taxon>
        <taxon>Dothideomycetes</taxon>
        <taxon>Pleosporomycetidae</taxon>
        <taxon>Pleosporales</taxon>
        <taxon>Pleosporales incertae sedis</taxon>
        <taxon>Aaosphaeria</taxon>
    </lineage>
</organism>
<evidence type="ECO:0000256" key="1">
    <source>
        <dbReference type="SAM" id="SignalP"/>
    </source>
</evidence>
<feature type="chain" id="PRO_5025409509" evidence="1">
    <location>
        <begin position="23"/>
        <end position="395"/>
    </location>
</feature>
<dbReference type="Proteomes" id="UP000799778">
    <property type="component" value="Unassembled WGS sequence"/>
</dbReference>
<evidence type="ECO:0000313" key="3">
    <source>
        <dbReference type="Proteomes" id="UP000799778"/>
    </source>
</evidence>
<dbReference type="RefSeq" id="XP_033387964.1">
    <property type="nucleotide sequence ID" value="XM_033531713.1"/>
</dbReference>
<dbReference type="GeneID" id="54289110"/>
<evidence type="ECO:0000313" key="2">
    <source>
        <dbReference type="EMBL" id="KAF2019625.1"/>
    </source>
</evidence>
<accession>A0A6A5Y252</accession>
<dbReference type="AlphaFoldDB" id="A0A6A5Y252"/>
<protein>
    <submittedName>
        <fullName evidence="2">Uncharacterized protein</fullName>
    </submittedName>
</protein>
<reference evidence="2" key="1">
    <citation type="journal article" date="2020" name="Stud. Mycol.">
        <title>101 Dothideomycetes genomes: a test case for predicting lifestyles and emergence of pathogens.</title>
        <authorList>
            <person name="Haridas S."/>
            <person name="Albert R."/>
            <person name="Binder M."/>
            <person name="Bloem J."/>
            <person name="Labutti K."/>
            <person name="Salamov A."/>
            <person name="Andreopoulos B."/>
            <person name="Baker S."/>
            <person name="Barry K."/>
            <person name="Bills G."/>
            <person name="Bluhm B."/>
            <person name="Cannon C."/>
            <person name="Castanera R."/>
            <person name="Culley D."/>
            <person name="Daum C."/>
            <person name="Ezra D."/>
            <person name="Gonzalez J."/>
            <person name="Henrissat B."/>
            <person name="Kuo A."/>
            <person name="Liang C."/>
            <person name="Lipzen A."/>
            <person name="Lutzoni F."/>
            <person name="Magnuson J."/>
            <person name="Mondo S."/>
            <person name="Nolan M."/>
            <person name="Ohm R."/>
            <person name="Pangilinan J."/>
            <person name="Park H.-J."/>
            <person name="Ramirez L."/>
            <person name="Alfaro M."/>
            <person name="Sun H."/>
            <person name="Tritt A."/>
            <person name="Yoshinaga Y."/>
            <person name="Zwiers L.-H."/>
            <person name="Turgeon B."/>
            <person name="Goodwin S."/>
            <person name="Spatafora J."/>
            <person name="Crous P."/>
            <person name="Grigoriev I."/>
        </authorList>
    </citation>
    <scope>NUCLEOTIDE SEQUENCE</scope>
    <source>
        <strain evidence="2">CBS 175.79</strain>
    </source>
</reference>
<feature type="signal peptide" evidence="1">
    <location>
        <begin position="1"/>
        <end position="22"/>
    </location>
</feature>
<gene>
    <name evidence="2" type="ORF">BU24DRAFT_459277</name>
</gene>
<proteinExistence type="predicted"/>